<organism evidence="3 4">
    <name type="scientific">Dermatophagoides pteronyssinus</name>
    <name type="common">European house dust mite</name>
    <dbReference type="NCBI Taxonomy" id="6956"/>
    <lineage>
        <taxon>Eukaryota</taxon>
        <taxon>Metazoa</taxon>
        <taxon>Ecdysozoa</taxon>
        <taxon>Arthropoda</taxon>
        <taxon>Chelicerata</taxon>
        <taxon>Arachnida</taxon>
        <taxon>Acari</taxon>
        <taxon>Acariformes</taxon>
        <taxon>Sarcoptiformes</taxon>
        <taxon>Astigmata</taxon>
        <taxon>Psoroptidia</taxon>
        <taxon>Analgoidea</taxon>
        <taxon>Pyroglyphidae</taxon>
        <taxon>Dermatophagoidinae</taxon>
        <taxon>Dermatophagoides</taxon>
    </lineage>
</organism>
<accession>A0A6P6YEJ3</accession>
<sequence>MDAMDPLSEIQQQQPVKSSMEEMDRKIETNNNNNSWVRFDEQSSNEQQQQQINQSSSLTTNDSTINSDKVDDHDDNLQERAIKSTNSSDLIDKSQQQQPSQQFATIELSANHHVLQVNNNNNGGGSGDKVNDTNIVAGSSNSLKSNHHSSNHNPKSGFSNGDIIVTLYPLNDNCAWLTPATFKAHLVPEELMAQPLTLTVEDYVSTMSILLSDYRFHLYITLHKRILAIWLTLSIIILLGILASSTKGLSVFLSGIFWLILNALGIFLVIFIKSRLYRMLEECIAQVNTIFGRHNIFLGIDDRGHFSCHKINLIFVYFDTKYCIKFLQDMLKNNDNNKTIQQNNRQTTTIDTSILNDDETFVDNGDNIYITGSNGTRQISQKEKQAEKLLFRYSQRWIREYGRQRMSLSIIQPQPEQQQQQSQPPIQQQSQQSNNTDQPITLAIQTDIPPRHCRQAKCFCQYIEEMYRGKQQQHQHQQQSFGNFCLTSLMPCISTNSRFIPSCCR</sequence>
<feature type="region of interest" description="Disordered" evidence="1">
    <location>
        <begin position="412"/>
        <end position="436"/>
    </location>
</feature>
<dbReference type="PANTHER" id="PTHR31193">
    <property type="entry name" value="TRANSMEMBRANE PROTEIN C9ORF91"/>
    <property type="match status" value="1"/>
</dbReference>
<dbReference type="FunCoup" id="A0A6P6YEJ3">
    <property type="interactions" value="9"/>
</dbReference>
<gene>
    <name evidence="4" type="primary">LOC113797684</name>
</gene>
<protein>
    <submittedName>
        <fullName evidence="4">Uncharacterized protein LOC113797684 isoform X1</fullName>
    </submittedName>
</protein>
<dbReference type="PANTHER" id="PTHR31193:SF1">
    <property type="entry name" value="TRANSMEMBRANE PROTEIN 268"/>
    <property type="match status" value="1"/>
</dbReference>
<feature type="compositionally biased region" description="Polar residues" evidence="1">
    <location>
        <begin position="58"/>
        <end position="67"/>
    </location>
</feature>
<keyword evidence="2" id="KW-1133">Transmembrane helix</keyword>
<evidence type="ECO:0000313" key="3">
    <source>
        <dbReference type="Proteomes" id="UP000515146"/>
    </source>
</evidence>
<dbReference type="Pfam" id="PF14800">
    <property type="entry name" value="DUF4481"/>
    <property type="match status" value="1"/>
</dbReference>
<dbReference type="Proteomes" id="UP000515146">
    <property type="component" value="Unplaced"/>
</dbReference>
<proteinExistence type="predicted"/>
<feature type="transmembrane region" description="Helical" evidence="2">
    <location>
        <begin position="251"/>
        <end position="272"/>
    </location>
</feature>
<feature type="compositionally biased region" description="Basic and acidic residues" evidence="1">
    <location>
        <begin position="19"/>
        <end position="28"/>
    </location>
</feature>
<feature type="region of interest" description="Disordered" evidence="1">
    <location>
        <begin position="116"/>
        <end position="155"/>
    </location>
</feature>
<dbReference type="InParanoid" id="A0A6P6YEJ3"/>
<keyword evidence="2" id="KW-0812">Transmembrane</keyword>
<dbReference type="KEGG" id="dpte:113797684"/>
<dbReference type="AlphaFoldDB" id="A0A6P6YEJ3"/>
<evidence type="ECO:0000313" key="4">
    <source>
        <dbReference type="RefSeq" id="XP_027203903.1"/>
    </source>
</evidence>
<name>A0A6P6YEJ3_DERPT</name>
<feature type="region of interest" description="Disordered" evidence="1">
    <location>
        <begin position="1"/>
        <end position="75"/>
    </location>
</feature>
<feature type="transmembrane region" description="Helical" evidence="2">
    <location>
        <begin position="226"/>
        <end position="245"/>
    </location>
</feature>
<feature type="compositionally biased region" description="Low complexity" evidence="1">
    <location>
        <begin position="42"/>
        <end position="57"/>
    </location>
</feature>
<reference evidence="4" key="1">
    <citation type="submission" date="2025-08" db="UniProtKB">
        <authorList>
            <consortium name="RefSeq"/>
        </authorList>
    </citation>
    <scope>IDENTIFICATION</scope>
    <source>
        <strain evidence="4">Airmid</strain>
    </source>
</reference>
<feature type="compositionally biased region" description="Low complexity" evidence="1">
    <location>
        <begin position="412"/>
        <end position="433"/>
    </location>
</feature>
<evidence type="ECO:0000256" key="1">
    <source>
        <dbReference type="SAM" id="MobiDB-lite"/>
    </source>
</evidence>
<dbReference type="InterPro" id="IPR028054">
    <property type="entry name" value="DUF4481"/>
</dbReference>
<dbReference type="RefSeq" id="XP_027203903.1">
    <property type="nucleotide sequence ID" value="XM_027348102.1"/>
</dbReference>
<evidence type="ECO:0000256" key="2">
    <source>
        <dbReference type="SAM" id="Phobius"/>
    </source>
</evidence>
<dbReference type="OrthoDB" id="8250049at2759"/>
<keyword evidence="3" id="KW-1185">Reference proteome</keyword>
<keyword evidence="2" id="KW-0472">Membrane</keyword>